<dbReference type="OrthoDB" id="424610at2759"/>
<dbReference type="InterPro" id="IPR029058">
    <property type="entry name" value="AB_hydrolase_fold"/>
</dbReference>
<dbReference type="PANTHER" id="PTHR38050">
    <property type="match status" value="1"/>
</dbReference>
<feature type="chain" id="PRO_5025419202" description="feruloyl esterase" evidence="10">
    <location>
        <begin position="19"/>
        <end position="308"/>
    </location>
</feature>
<keyword evidence="4" id="KW-0858">Xylan degradation</keyword>
<dbReference type="GO" id="GO:0045493">
    <property type="term" value="P:xylan catabolic process"/>
    <property type="evidence" value="ECO:0007669"/>
    <property type="project" value="UniProtKB-KW"/>
</dbReference>
<sequence>MPSPTLLSLLALLSTAQAFTPSPGCSKALPQGTTLGSTGSSNSITITSSGRSRTFLLHIPTNYNTTARGLILSYHGRGKTAASQEQLSSFSDPYFNPDLLAVYPQGVGNQWQGDPEATTDDVQFALDMIDYLTPRYCVDTDAIYATGKSNGEGFSANILACNATATDRIAAFASASGAYCQCNASKIPIPCAPSRPIPLLEIHGTSDTTIPYDGGARRGECLPSIPHFLQNWASVDNFSSTANVTTQLYGGKVQKYDFGGKVDFLTQWRVEGLGHSWPSTGANGDSSKGTYFNGTEFMMEFFGRYSLK</sequence>
<reference evidence="11" key="1">
    <citation type="journal article" date="2020" name="Stud. Mycol.">
        <title>101 Dothideomycetes genomes: a test case for predicting lifestyles and emergence of pathogens.</title>
        <authorList>
            <person name="Haridas S."/>
            <person name="Albert R."/>
            <person name="Binder M."/>
            <person name="Bloem J."/>
            <person name="Labutti K."/>
            <person name="Salamov A."/>
            <person name="Andreopoulos B."/>
            <person name="Baker S."/>
            <person name="Barry K."/>
            <person name="Bills G."/>
            <person name="Bluhm B."/>
            <person name="Cannon C."/>
            <person name="Castanera R."/>
            <person name="Culley D."/>
            <person name="Daum C."/>
            <person name="Ezra D."/>
            <person name="Gonzalez J."/>
            <person name="Henrissat B."/>
            <person name="Kuo A."/>
            <person name="Liang C."/>
            <person name="Lipzen A."/>
            <person name="Lutzoni F."/>
            <person name="Magnuson J."/>
            <person name="Mondo S."/>
            <person name="Nolan M."/>
            <person name="Ohm R."/>
            <person name="Pangilinan J."/>
            <person name="Park H.-J."/>
            <person name="Ramirez L."/>
            <person name="Alfaro M."/>
            <person name="Sun H."/>
            <person name="Tritt A."/>
            <person name="Yoshinaga Y."/>
            <person name="Zwiers L.-H."/>
            <person name="Turgeon B."/>
            <person name="Goodwin S."/>
            <person name="Spatafora J."/>
            <person name="Crous P."/>
            <person name="Grigoriev I."/>
        </authorList>
    </citation>
    <scope>NUCLEOTIDE SEQUENCE</scope>
    <source>
        <strain evidence="11">ATCC 36951</strain>
    </source>
</reference>
<evidence type="ECO:0000256" key="7">
    <source>
        <dbReference type="ARBA" id="ARBA00023277"/>
    </source>
</evidence>
<evidence type="ECO:0000256" key="10">
    <source>
        <dbReference type="SAM" id="SignalP"/>
    </source>
</evidence>
<dbReference type="EMBL" id="ML993579">
    <property type="protein sequence ID" value="KAF2173769.1"/>
    <property type="molecule type" value="Genomic_DNA"/>
</dbReference>
<dbReference type="EC" id="3.1.1.73" evidence="2"/>
<proteinExistence type="predicted"/>
<evidence type="ECO:0000256" key="1">
    <source>
        <dbReference type="ARBA" id="ARBA00004613"/>
    </source>
</evidence>
<keyword evidence="12" id="KW-1185">Reference proteome</keyword>
<gene>
    <name evidence="11" type="ORF">M409DRAFT_62032</name>
</gene>
<evidence type="ECO:0000256" key="3">
    <source>
        <dbReference type="ARBA" id="ARBA00022525"/>
    </source>
</evidence>
<dbReference type="GO" id="GO:0005576">
    <property type="term" value="C:extracellular region"/>
    <property type="evidence" value="ECO:0007669"/>
    <property type="project" value="UniProtKB-SubCell"/>
</dbReference>
<evidence type="ECO:0000256" key="6">
    <source>
        <dbReference type="ARBA" id="ARBA00022801"/>
    </source>
</evidence>
<dbReference type="InterPro" id="IPR043595">
    <property type="entry name" value="FaeB/C/D"/>
</dbReference>
<evidence type="ECO:0000256" key="5">
    <source>
        <dbReference type="ARBA" id="ARBA00022729"/>
    </source>
</evidence>
<keyword evidence="7" id="KW-0119">Carbohydrate metabolism</keyword>
<dbReference type="GO" id="GO:0030600">
    <property type="term" value="F:feruloyl esterase activity"/>
    <property type="evidence" value="ECO:0007669"/>
    <property type="project" value="UniProtKB-EC"/>
</dbReference>
<organism evidence="11 12">
    <name type="scientific">Zasmidium cellare ATCC 36951</name>
    <dbReference type="NCBI Taxonomy" id="1080233"/>
    <lineage>
        <taxon>Eukaryota</taxon>
        <taxon>Fungi</taxon>
        <taxon>Dikarya</taxon>
        <taxon>Ascomycota</taxon>
        <taxon>Pezizomycotina</taxon>
        <taxon>Dothideomycetes</taxon>
        <taxon>Dothideomycetidae</taxon>
        <taxon>Mycosphaerellales</taxon>
        <taxon>Mycosphaerellaceae</taxon>
        <taxon>Zasmidium</taxon>
    </lineage>
</organism>
<evidence type="ECO:0000256" key="2">
    <source>
        <dbReference type="ARBA" id="ARBA00013091"/>
    </source>
</evidence>
<keyword evidence="6" id="KW-0378">Hydrolase</keyword>
<accession>A0A6A6D6H9</accession>
<dbReference type="RefSeq" id="XP_033674658.1">
    <property type="nucleotide sequence ID" value="XM_033814986.1"/>
</dbReference>
<name>A0A6A6D6H9_ZASCE</name>
<dbReference type="SUPFAM" id="SSF53474">
    <property type="entry name" value="alpha/beta-Hydrolases"/>
    <property type="match status" value="1"/>
</dbReference>
<feature type="signal peptide" evidence="10">
    <location>
        <begin position="1"/>
        <end position="18"/>
    </location>
</feature>
<protein>
    <recommendedName>
        <fullName evidence="2">feruloyl esterase</fullName>
        <ecNumber evidence="2">3.1.1.73</ecNumber>
    </recommendedName>
</protein>
<evidence type="ECO:0000256" key="9">
    <source>
        <dbReference type="ARBA" id="ARBA00034075"/>
    </source>
</evidence>
<dbReference type="Proteomes" id="UP000799537">
    <property type="component" value="Unassembled WGS sequence"/>
</dbReference>
<dbReference type="Gene3D" id="3.40.50.1820">
    <property type="entry name" value="alpha/beta hydrolase"/>
    <property type="match status" value="1"/>
</dbReference>
<keyword evidence="8" id="KW-0624">Polysaccharide degradation</keyword>
<dbReference type="GeneID" id="54568258"/>
<evidence type="ECO:0000313" key="11">
    <source>
        <dbReference type="EMBL" id="KAF2173769.1"/>
    </source>
</evidence>
<keyword evidence="5 10" id="KW-0732">Signal</keyword>
<keyword evidence="3" id="KW-0964">Secreted</keyword>
<evidence type="ECO:0000256" key="8">
    <source>
        <dbReference type="ARBA" id="ARBA00023326"/>
    </source>
</evidence>
<evidence type="ECO:0000256" key="4">
    <source>
        <dbReference type="ARBA" id="ARBA00022651"/>
    </source>
</evidence>
<dbReference type="PANTHER" id="PTHR38050:SF2">
    <property type="entry name" value="FERULOYL ESTERASE C-RELATED"/>
    <property type="match status" value="1"/>
</dbReference>
<comment type="catalytic activity">
    <reaction evidence="9">
        <text>feruloyl-polysaccharide + H2O = ferulate + polysaccharide.</text>
        <dbReference type="EC" id="3.1.1.73"/>
    </reaction>
</comment>
<comment type="subcellular location">
    <subcellularLocation>
        <location evidence="1">Secreted</location>
    </subcellularLocation>
</comment>
<evidence type="ECO:0000313" key="12">
    <source>
        <dbReference type="Proteomes" id="UP000799537"/>
    </source>
</evidence>
<dbReference type="AlphaFoldDB" id="A0A6A6D6H9"/>